<proteinExistence type="predicted"/>
<evidence type="ECO:0000259" key="1">
    <source>
        <dbReference type="Pfam" id="PF01909"/>
    </source>
</evidence>
<dbReference type="GO" id="GO:0016779">
    <property type="term" value="F:nucleotidyltransferase activity"/>
    <property type="evidence" value="ECO:0007669"/>
    <property type="project" value="InterPro"/>
</dbReference>
<name>A0A7K3RWN8_9ACTN</name>
<feature type="domain" description="Polymerase nucleotidyl transferase" evidence="1">
    <location>
        <begin position="18"/>
        <end position="59"/>
    </location>
</feature>
<evidence type="ECO:0000313" key="3">
    <source>
        <dbReference type="Proteomes" id="UP000469670"/>
    </source>
</evidence>
<organism evidence="2 3">
    <name type="scientific">Streptomyces parvus</name>
    <dbReference type="NCBI Taxonomy" id="66428"/>
    <lineage>
        <taxon>Bacteria</taxon>
        <taxon>Bacillati</taxon>
        <taxon>Actinomycetota</taxon>
        <taxon>Actinomycetes</taxon>
        <taxon>Kitasatosporales</taxon>
        <taxon>Streptomycetaceae</taxon>
        <taxon>Streptomyces</taxon>
    </lineage>
</organism>
<dbReference type="Proteomes" id="UP000469670">
    <property type="component" value="Unassembled WGS sequence"/>
</dbReference>
<evidence type="ECO:0000313" key="2">
    <source>
        <dbReference type="EMBL" id="NEC19619.1"/>
    </source>
</evidence>
<reference evidence="2 3" key="1">
    <citation type="submission" date="2020-01" db="EMBL/GenBank/DDBJ databases">
        <title>Insect and environment-associated Actinomycetes.</title>
        <authorList>
            <person name="Currrie C."/>
            <person name="Chevrette M."/>
            <person name="Carlson C."/>
            <person name="Stubbendieck R."/>
            <person name="Wendt-Pienkowski E."/>
        </authorList>
    </citation>
    <scope>NUCLEOTIDE SEQUENCE [LARGE SCALE GENOMIC DNA]</scope>
    <source>
        <strain evidence="2 3">SID7590</strain>
    </source>
</reference>
<dbReference type="EMBL" id="JAAGMP010000698">
    <property type="protein sequence ID" value="NEC19619.1"/>
    <property type="molecule type" value="Genomic_DNA"/>
</dbReference>
<comment type="caution">
    <text evidence="2">The sequence shown here is derived from an EMBL/GenBank/DDBJ whole genome shotgun (WGS) entry which is preliminary data.</text>
</comment>
<sequence>MLTSQLFEQWNIDTELAIKTVQQAVGPCDIFLGGSLADDLGNEASDVDLFAFLPEGASSTQNQLVLPCGGATLDITMVSGDATPGPRENLKSLLLAESDIGEAEVPLLSPRVFKQLHALYRDRSLTKSDTSERVRQRYAADLLHVYMAVRSILACAALADDLIASPDQDSKAALYSARIAAEYAIDAALASEGLLTSNPKLRHSLLDRARLANDLPDDGLVQVGLFPDPSTGRLAVSKCLASALAFLHYAGEGHMVSRFTLVQHSISLVEDSHKVWNSS</sequence>
<protein>
    <recommendedName>
        <fullName evidence="1">Polymerase nucleotidyl transferase domain-containing protein</fullName>
    </recommendedName>
</protein>
<accession>A0A7K3RWN8</accession>
<dbReference type="SUPFAM" id="SSF81301">
    <property type="entry name" value="Nucleotidyltransferase"/>
    <property type="match status" value="1"/>
</dbReference>
<dbReference type="RefSeq" id="WP_164202845.1">
    <property type="nucleotide sequence ID" value="NZ_JAAGMP010000698.1"/>
</dbReference>
<dbReference type="Pfam" id="PF01909">
    <property type="entry name" value="NTP_transf_2"/>
    <property type="match status" value="1"/>
</dbReference>
<dbReference type="InterPro" id="IPR043519">
    <property type="entry name" value="NT_sf"/>
</dbReference>
<dbReference type="AlphaFoldDB" id="A0A7K3RWN8"/>
<dbReference type="InterPro" id="IPR002934">
    <property type="entry name" value="Polymerase_NTP_transf_dom"/>
</dbReference>
<gene>
    <name evidence="2" type="ORF">G3I50_15320</name>
</gene>